<protein>
    <submittedName>
        <fullName evidence="1">Uncharacterized protein</fullName>
    </submittedName>
</protein>
<reference evidence="2" key="1">
    <citation type="submission" date="2017-08" db="EMBL/GenBank/DDBJ databases">
        <authorList>
            <person name="Alvarez-Ponce D."/>
            <person name="Weitzman C.L."/>
            <person name="Tillett R.L."/>
            <person name="Sandmeier F.C."/>
            <person name="Tracy C.R."/>
        </authorList>
    </citation>
    <scope>NUCLEOTIDE SEQUENCE [LARGE SCALE GENOMIC DNA]</scope>
    <source>
        <strain evidence="2">723</strain>
    </source>
</reference>
<dbReference type="AlphaFoldDB" id="A0A269TIL9"/>
<dbReference type="Proteomes" id="UP000216943">
    <property type="component" value="Unassembled WGS sequence"/>
</dbReference>
<organism evidence="1 2">
    <name type="scientific">Mycoplasmopsis agassizii</name>
    <dbReference type="NCBI Taxonomy" id="33922"/>
    <lineage>
        <taxon>Bacteria</taxon>
        <taxon>Bacillati</taxon>
        <taxon>Mycoplasmatota</taxon>
        <taxon>Mycoplasmoidales</taxon>
        <taxon>Metamycoplasmataceae</taxon>
        <taxon>Mycoplasmopsis</taxon>
    </lineage>
</organism>
<name>A0A269TIL9_9BACT</name>
<proteinExistence type="predicted"/>
<sequence length="124" mass="14596">MEEQFKTDYSDQVGAFSFTIWGPYTTEINSANTGENVKGITIDAIAKIKEKYNFAKNKLNLFLKKYEDKILIPSKFMEKFDEFTIFMKNLNYSLTNEEANANYGKYQVIDSEFSEMTEQIRYKR</sequence>
<evidence type="ECO:0000313" key="1">
    <source>
        <dbReference type="EMBL" id="PAK21237.1"/>
    </source>
</evidence>
<dbReference type="EMBL" id="NQNY01000009">
    <property type="protein sequence ID" value="PAK21237.1"/>
    <property type="molecule type" value="Genomic_DNA"/>
</dbReference>
<accession>A0A269TIL9</accession>
<comment type="caution">
    <text evidence="1">The sequence shown here is derived from an EMBL/GenBank/DDBJ whole genome shotgun (WGS) entry which is preliminary data.</text>
</comment>
<evidence type="ECO:0000313" key="2">
    <source>
        <dbReference type="Proteomes" id="UP000216943"/>
    </source>
</evidence>
<gene>
    <name evidence="1" type="ORF">CJJ23_03095</name>
</gene>